<proteinExistence type="inferred from homology"/>
<keyword evidence="7" id="KW-1185">Reference proteome</keyword>
<evidence type="ECO:0000313" key="6">
    <source>
        <dbReference type="EMBL" id="MBW2939969.1"/>
    </source>
</evidence>
<evidence type="ECO:0000256" key="3">
    <source>
        <dbReference type="ARBA" id="ARBA00023125"/>
    </source>
</evidence>
<keyword evidence="4" id="KW-0804">Transcription</keyword>
<dbReference type="RefSeq" id="WP_219042200.1">
    <property type="nucleotide sequence ID" value="NZ_JAHWDQ010000001.1"/>
</dbReference>
<feature type="domain" description="HTH lysR-type" evidence="5">
    <location>
        <begin position="1"/>
        <end position="58"/>
    </location>
</feature>
<dbReference type="Pfam" id="PF00126">
    <property type="entry name" value="HTH_1"/>
    <property type="match status" value="1"/>
</dbReference>
<dbReference type="InterPro" id="IPR058163">
    <property type="entry name" value="LysR-type_TF_proteobact-type"/>
</dbReference>
<dbReference type="InterPro" id="IPR005119">
    <property type="entry name" value="LysR_subst-bd"/>
</dbReference>
<evidence type="ECO:0000313" key="7">
    <source>
        <dbReference type="Proteomes" id="UP001166291"/>
    </source>
</evidence>
<protein>
    <submittedName>
        <fullName evidence="6">LysR family transcriptional regulator</fullName>
    </submittedName>
</protein>
<dbReference type="Proteomes" id="UP001166291">
    <property type="component" value="Unassembled WGS sequence"/>
</dbReference>
<reference evidence="6" key="1">
    <citation type="submission" date="2021-07" db="EMBL/GenBank/DDBJ databases">
        <title>Zhongshania sp. CAU 1632 isolated from seawater.</title>
        <authorList>
            <person name="Kim W."/>
        </authorList>
    </citation>
    <scope>NUCLEOTIDE SEQUENCE</scope>
    <source>
        <strain evidence="6">CAU 1632</strain>
    </source>
</reference>
<keyword evidence="2" id="KW-0805">Transcription regulation</keyword>
<dbReference type="PANTHER" id="PTHR30537:SF3">
    <property type="entry name" value="TRANSCRIPTIONAL REGULATORY PROTEIN"/>
    <property type="match status" value="1"/>
</dbReference>
<name>A0ABS6VNT8_9GAMM</name>
<evidence type="ECO:0000259" key="5">
    <source>
        <dbReference type="PROSITE" id="PS50931"/>
    </source>
</evidence>
<dbReference type="PANTHER" id="PTHR30537">
    <property type="entry name" value="HTH-TYPE TRANSCRIPTIONAL REGULATOR"/>
    <property type="match status" value="1"/>
</dbReference>
<sequence>MDWDDIRYFLVLARTGSLSAAARVLGVTHVTVARRITRLETERGVKLFDRRQKGYLLSTAGERLMAEGEAVEESCLHFERKIRGQSDVLSGPLTISIPETSLIDLSAPIAAFMKSYPDVQLTVLATSEQLNLNQLQADVLIRMTDTPPELLVGRRLAEIPLYAYGREDYVEQINGDYEGANWAIWQAVFGKSEGDKYFRTLVAEPHITLRTNSNSQLLAMVRQGDSLGLMSAQIAAQYPELVPVSDTPLVTTGLWILTHSDLRHSAKVRCFMQFMVEKC</sequence>
<evidence type="ECO:0000256" key="2">
    <source>
        <dbReference type="ARBA" id="ARBA00023015"/>
    </source>
</evidence>
<organism evidence="6 7">
    <name type="scientific">Zhongshania aquimaris</name>
    <dbReference type="NCBI Taxonomy" id="2857107"/>
    <lineage>
        <taxon>Bacteria</taxon>
        <taxon>Pseudomonadati</taxon>
        <taxon>Pseudomonadota</taxon>
        <taxon>Gammaproteobacteria</taxon>
        <taxon>Cellvibrionales</taxon>
        <taxon>Spongiibacteraceae</taxon>
        <taxon>Zhongshania</taxon>
    </lineage>
</organism>
<dbReference type="InterPro" id="IPR000847">
    <property type="entry name" value="LysR_HTH_N"/>
</dbReference>
<comment type="caution">
    <text evidence="6">The sequence shown here is derived from an EMBL/GenBank/DDBJ whole genome shotgun (WGS) entry which is preliminary data.</text>
</comment>
<gene>
    <name evidence="6" type="ORF">KXJ70_04245</name>
</gene>
<dbReference type="Pfam" id="PF03466">
    <property type="entry name" value="LysR_substrate"/>
    <property type="match status" value="1"/>
</dbReference>
<evidence type="ECO:0000256" key="4">
    <source>
        <dbReference type="ARBA" id="ARBA00023163"/>
    </source>
</evidence>
<keyword evidence="3" id="KW-0238">DNA-binding</keyword>
<evidence type="ECO:0000256" key="1">
    <source>
        <dbReference type="ARBA" id="ARBA00009437"/>
    </source>
</evidence>
<dbReference type="EMBL" id="JAHWDQ010000001">
    <property type="protein sequence ID" value="MBW2939969.1"/>
    <property type="molecule type" value="Genomic_DNA"/>
</dbReference>
<dbReference type="PROSITE" id="PS50931">
    <property type="entry name" value="HTH_LYSR"/>
    <property type="match status" value="1"/>
</dbReference>
<comment type="similarity">
    <text evidence="1">Belongs to the LysR transcriptional regulatory family.</text>
</comment>
<accession>A0ABS6VNT8</accession>